<evidence type="ECO:0000313" key="7">
    <source>
        <dbReference type="Proteomes" id="UP000001572"/>
    </source>
</evidence>
<dbReference type="Proteomes" id="UP000001572">
    <property type="component" value="Chromosome"/>
</dbReference>
<keyword evidence="7" id="KW-1185">Reference proteome</keyword>
<dbReference type="EMBL" id="CP000724">
    <property type="protein sequence ID" value="ABR47759.1"/>
    <property type="molecule type" value="Genomic_DNA"/>
</dbReference>
<keyword evidence="2" id="KW-0285">Flavoprotein</keyword>
<proteinExistence type="inferred from homology"/>
<dbReference type="GO" id="GO:0010181">
    <property type="term" value="F:FMN binding"/>
    <property type="evidence" value="ECO:0007669"/>
    <property type="project" value="InterPro"/>
</dbReference>
<comment type="cofactor">
    <cofactor evidence="1">
        <name>FMN</name>
        <dbReference type="ChEBI" id="CHEBI:58210"/>
    </cofactor>
</comment>
<dbReference type="KEGG" id="amt:Amet_1580"/>
<accession>A6TNJ1</accession>
<gene>
    <name evidence="6" type="ordered locus">Amet_1580</name>
</gene>
<evidence type="ECO:0000313" key="6">
    <source>
        <dbReference type="EMBL" id="ABR47759.1"/>
    </source>
</evidence>
<dbReference type="PANTHER" id="PTHR33798:SF5">
    <property type="entry name" value="FLAVIN REDUCTASE LIKE DOMAIN-CONTAINING PROTEIN"/>
    <property type="match status" value="1"/>
</dbReference>
<dbReference type="eggNOG" id="COG1853">
    <property type="taxonomic scope" value="Bacteria"/>
</dbReference>
<evidence type="ECO:0000256" key="1">
    <source>
        <dbReference type="ARBA" id="ARBA00001917"/>
    </source>
</evidence>
<name>A6TNJ1_ALKMQ</name>
<reference evidence="7" key="1">
    <citation type="journal article" date="2016" name="Genome Announc.">
        <title>Complete genome sequence of Alkaliphilus metalliredigens strain QYMF, an alkaliphilic and metal-reducing bacterium isolated from borax-contaminated leachate ponds.</title>
        <authorList>
            <person name="Hwang C."/>
            <person name="Copeland A."/>
            <person name="Lucas S."/>
            <person name="Lapidus A."/>
            <person name="Barry K."/>
            <person name="Detter J.C."/>
            <person name="Glavina Del Rio T."/>
            <person name="Hammon N."/>
            <person name="Israni S."/>
            <person name="Dalin E."/>
            <person name="Tice H."/>
            <person name="Pitluck S."/>
            <person name="Chertkov O."/>
            <person name="Brettin T."/>
            <person name="Bruce D."/>
            <person name="Han C."/>
            <person name="Schmutz J."/>
            <person name="Larimer F."/>
            <person name="Land M.L."/>
            <person name="Hauser L."/>
            <person name="Kyrpides N."/>
            <person name="Mikhailova N."/>
            <person name="Ye Q."/>
            <person name="Zhou J."/>
            <person name="Richardson P."/>
            <person name="Fields M.W."/>
        </authorList>
    </citation>
    <scope>NUCLEOTIDE SEQUENCE [LARGE SCALE GENOMIC DNA]</scope>
    <source>
        <strain evidence="7">QYMF</strain>
    </source>
</reference>
<dbReference type="STRING" id="293826.Amet_1580"/>
<keyword evidence="3" id="KW-0288">FMN</keyword>
<evidence type="ECO:0000256" key="4">
    <source>
        <dbReference type="ARBA" id="ARBA00038054"/>
    </source>
</evidence>
<dbReference type="RefSeq" id="WP_012062797.1">
    <property type="nucleotide sequence ID" value="NC_009633.1"/>
</dbReference>
<dbReference type="OrthoDB" id="9794638at2"/>
<dbReference type="GO" id="GO:0016646">
    <property type="term" value="F:oxidoreductase activity, acting on the CH-NH group of donors, NAD or NADP as acceptor"/>
    <property type="evidence" value="ECO:0007669"/>
    <property type="project" value="UniProtKB-ARBA"/>
</dbReference>
<evidence type="ECO:0000256" key="2">
    <source>
        <dbReference type="ARBA" id="ARBA00022630"/>
    </source>
</evidence>
<evidence type="ECO:0000259" key="5">
    <source>
        <dbReference type="SMART" id="SM00903"/>
    </source>
</evidence>
<dbReference type="PANTHER" id="PTHR33798">
    <property type="entry name" value="FLAVOPROTEIN OXYGENASE"/>
    <property type="match status" value="1"/>
</dbReference>
<dbReference type="HOGENOM" id="CLU_059021_3_1_9"/>
<feature type="domain" description="Flavin reductase like" evidence="5">
    <location>
        <begin position="20"/>
        <end position="177"/>
    </location>
</feature>
<dbReference type="InterPro" id="IPR012349">
    <property type="entry name" value="Split_barrel_FMN-bd"/>
</dbReference>
<sequence>MQSINPMELSAKENYYILTGSIIPRPVAFVTTLSKEGVINGAPFSYFSIVASDPPMVSISVQRSDGNMKDTARNAIDMKEFVVHISDESYIHKINETAKELPYNESEIEYTGLTSVPSTVVAVPGVKEASIRMECVMEKYIPLGATEENPACELLIGRIVQYHIHDELFQEGRIDPKKLLPVSRLAGNNYEKLGEIFELKRPK</sequence>
<protein>
    <recommendedName>
        <fullName evidence="5">Flavin reductase like domain-containing protein</fullName>
    </recommendedName>
</protein>
<dbReference type="SUPFAM" id="SSF50475">
    <property type="entry name" value="FMN-binding split barrel"/>
    <property type="match status" value="1"/>
</dbReference>
<dbReference type="AlphaFoldDB" id="A6TNJ1"/>
<dbReference type="Pfam" id="PF01613">
    <property type="entry name" value="Flavin_Reduct"/>
    <property type="match status" value="1"/>
</dbReference>
<dbReference type="Gene3D" id="2.30.110.10">
    <property type="entry name" value="Electron Transport, Fmn-binding Protein, Chain A"/>
    <property type="match status" value="1"/>
</dbReference>
<dbReference type="SMART" id="SM00903">
    <property type="entry name" value="Flavin_Reduct"/>
    <property type="match status" value="1"/>
</dbReference>
<comment type="similarity">
    <text evidence="4">Belongs to the flavoredoxin family.</text>
</comment>
<organism evidence="6 7">
    <name type="scientific">Alkaliphilus metalliredigens (strain QYMF)</name>
    <dbReference type="NCBI Taxonomy" id="293826"/>
    <lineage>
        <taxon>Bacteria</taxon>
        <taxon>Bacillati</taxon>
        <taxon>Bacillota</taxon>
        <taxon>Clostridia</taxon>
        <taxon>Peptostreptococcales</taxon>
        <taxon>Natronincolaceae</taxon>
        <taxon>Alkaliphilus</taxon>
    </lineage>
</organism>
<evidence type="ECO:0000256" key="3">
    <source>
        <dbReference type="ARBA" id="ARBA00022643"/>
    </source>
</evidence>
<dbReference type="InterPro" id="IPR002563">
    <property type="entry name" value="Flavin_Rdtase-like_dom"/>
</dbReference>